<dbReference type="AlphaFoldDB" id="A0A9F5JDE6"/>
<gene>
    <name evidence="3" type="primary">LOC112543342</name>
</gene>
<evidence type="ECO:0000313" key="3">
    <source>
        <dbReference type="RefSeq" id="XP_025033363.1"/>
    </source>
</evidence>
<dbReference type="KEGG" id="pbi:112543342"/>
<dbReference type="RefSeq" id="XP_025033363.1">
    <property type="nucleotide sequence ID" value="XM_025177595.1"/>
</dbReference>
<accession>A0A9F5JDE6</accession>
<keyword evidence="2" id="KW-1185">Reference proteome</keyword>
<protein>
    <submittedName>
        <fullName evidence="3">Uncharacterized protein LOC112543342</fullName>
    </submittedName>
</protein>
<reference evidence="3" key="1">
    <citation type="submission" date="2025-08" db="UniProtKB">
        <authorList>
            <consortium name="RefSeq"/>
        </authorList>
    </citation>
    <scope>IDENTIFICATION</scope>
    <source>
        <tissue evidence="3">Liver</tissue>
    </source>
</reference>
<dbReference type="Proteomes" id="UP000695026">
    <property type="component" value="Unplaced"/>
</dbReference>
<organism evidence="2 3">
    <name type="scientific">Python bivittatus</name>
    <name type="common">Burmese python</name>
    <name type="synonym">Python molurus bivittatus</name>
    <dbReference type="NCBI Taxonomy" id="176946"/>
    <lineage>
        <taxon>Eukaryota</taxon>
        <taxon>Metazoa</taxon>
        <taxon>Chordata</taxon>
        <taxon>Craniata</taxon>
        <taxon>Vertebrata</taxon>
        <taxon>Euteleostomi</taxon>
        <taxon>Lepidosauria</taxon>
        <taxon>Squamata</taxon>
        <taxon>Bifurcata</taxon>
        <taxon>Unidentata</taxon>
        <taxon>Episquamata</taxon>
        <taxon>Toxicofera</taxon>
        <taxon>Serpentes</taxon>
        <taxon>Henophidia</taxon>
        <taxon>Pythonidae</taxon>
        <taxon>Python</taxon>
    </lineage>
</organism>
<evidence type="ECO:0000313" key="2">
    <source>
        <dbReference type="Proteomes" id="UP000695026"/>
    </source>
</evidence>
<evidence type="ECO:0000256" key="1">
    <source>
        <dbReference type="SAM" id="MobiDB-lite"/>
    </source>
</evidence>
<feature type="non-terminal residue" evidence="3">
    <location>
        <position position="216"/>
    </location>
</feature>
<feature type="region of interest" description="Disordered" evidence="1">
    <location>
        <begin position="1"/>
        <end position="51"/>
    </location>
</feature>
<feature type="compositionally biased region" description="Basic and acidic residues" evidence="1">
    <location>
        <begin position="7"/>
        <end position="19"/>
    </location>
</feature>
<feature type="compositionally biased region" description="Low complexity" evidence="1">
    <location>
        <begin position="195"/>
        <end position="208"/>
    </location>
</feature>
<proteinExistence type="predicted"/>
<sequence length="216" mass="22404">MAGPVRGELRTDTAKRAPEDGWSFGGGRSPNGSPAWGVATSSDSEPEARVREERFTRLAAKIEQRMDAVQVMLQAIFRRGKAPGAESQAKKESGDTGSSEDTTSRNCTEPKPEVAQMTPVPSVRKKGPTTTASSRGAKRALSSGTEPEGLTGRAVPGSSGAGSGSQEPEERLDGLEGDLQQQTTAVPGMREAWSGGPRAPAGAAAEGGVETRLAEV</sequence>
<name>A0A9F5JDE6_PYTBI</name>
<feature type="region of interest" description="Disordered" evidence="1">
    <location>
        <begin position="79"/>
        <end position="216"/>
    </location>
</feature>
<dbReference type="GeneID" id="112543342"/>